<gene>
    <name evidence="2" type="ORF">GCK72_022799</name>
</gene>
<evidence type="ECO:0000313" key="3">
    <source>
        <dbReference type="Proteomes" id="UP000483820"/>
    </source>
</evidence>
<evidence type="ECO:0000256" key="1">
    <source>
        <dbReference type="SAM" id="Phobius"/>
    </source>
</evidence>
<proteinExistence type="predicted"/>
<dbReference type="EMBL" id="WUAV01000006">
    <property type="protein sequence ID" value="KAF1746346.1"/>
    <property type="molecule type" value="Genomic_DNA"/>
</dbReference>
<feature type="transmembrane region" description="Helical" evidence="1">
    <location>
        <begin position="57"/>
        <end position="76"/>
    </location>
</feature>
<keyword evidence="1" id="KW-0472">Membrane</keyword>
<name>A0A6A5FV04_CAERE</name>
<keyword evidence="1" id="KW-1133">Transmembrane helix</keyword>
<accession>A0A6A5FV04</accession>
<protein>
    <submittedName>
        <fullName evidence="2">Uncharacterized protein</fullName>
    </submittedName>
</protein>
<dbReference type="CTD" id="9823107"/>
<sequence length="205" mass="21731">MLPTTDQRATFPTILLKAIQQILQQVLLPTPAQTVAPAANPEISPVTTLETVVNVQLVSALGTVLTAVLVTVLMVSQSKVPAVALATFLTSASAVVHAVVLTSVILAEETSVRTSADKHLVLACLLEAVALTVHWVMVSTSTYLDCPAGTMEQFDSVGEQTSIPRNNNGTQTFAFCYEAGAVAGKWLSYSDGHDDEMSGMRCKNQ</sequence>
<organism evidence="2 3">
    <name type="scientific">Caenorhabditis remanei</name>
    <name type="common">Caenorhabditis vulgaris</name>
    <dbReference type="NCBI Taxonomy" id="31234"/>
    <lineage>
        <taxon>Eukaryota</taxon>
        <taxon>Metazoa</taxon>
        <taxon>Ecdysozoa</taxon>
        <taxon>Nematoda</taxon>
        <taxon>Chromadorea</taxon>
        <taxon>Rhabditida</taxon>
        <taxon>Rhabditina</taxon>
        <taxon>Rhabditomorpha</taxon>
        <taxon>Rhabditoidea</taxon>
        <taxon>Rhabditidae</taxon>
        <taxon>Peloderinae</taxon>
        <taxon>Caenorhabditis</taxon>
    </lineage>
</organism>
<dbReference type="KEGG" id="crq:GCK72_022799"/>
<feature type="transmembrane region" description="Helical" evidence="1">
    <location>
        <begin position="119"/>
        <end position="137"/>
    </location>
</feature>
<keyword evidence="1" id="KW-0812">Transmembrane</keyword>
<dbReference type="Proteomes" id="UP000483820">
    <property type="component" value="Chromosome X"/>
</dbReference>
<evidence type="ECO:0000313" key="2">
    <source>
        <dbReference type="EMBL" id="KAF1746346.1"/>
    </source>
</evidence>
<feature type="transmembrane region" description="Helical" evidence="1">
    <location>
        <begin position="82"/>
        <end position="107"/>
    </location>
</feature>
<dbReference type="RefSeq" id="XP_053578637.1">
    <property type="nucleotide sequence ID" value="XM_053735071.1"/>
</dbReference>
<reference evidence="2 3" key="1">
    <citation type="submission" date="2019-12" db="EMBL/GenBank/DDBJ databases">
        <title>Chromosome-level assembly of the Caenorhabditis remanei genome.</title>
        <authorList>
            <person name="Teterina A.A."/>
            <person name="Willis J.H."/>
            <person name="Phillips P.C."/>
        </authorList>
    </citation>
    <scope>NUCLEOTIDE SEQUENCE [LARGE SCALE GENOMIC DNA]</scope>
    <source>
        <strain evidence="2 3">PX506</strain>
        <tissue evidence="2">Whole organism</tissue>
    </source>
</reference>
<dbReference type="AlphaFoldDB" id="A0A6A5FV04"/>
<comment type="caution">
    <text evidence="2">The sequence shown here is derived from an EMBL/GenBank/DDBJ whole genome shotgun (WGS) entry which is preliminary data.</text>
</comment>
<dbReference type="GeneID" id="9823107"/>